<name>F4GIL4_PARC1</name>
<dbReference type="PROSITE" id="PS01090">
    <property type="entry name" value="TATD_2"/>
    <property type="match status" value="1"/>
</dbReference>
<reference evidence="5 6" key="2">
    <citation type="journal article" date="2012" name="Stand. Genomic Sci.">
        <title>Complete genome sequence of the termite hindgut bacterium Spirochaeta coccoides type strain (SPN1(T)), reclassification in the genus Sphaerochaeta as Sphaerochaeta coccoides comb. nov. and emendations of the family Spirochaetaceae and the genus Sphaerochaeta.</title>
        <authorList>
            <person name="Abt B."/>
            <person name="Han C."/>
            <person name="Scheuner C."/>
            <person name="Lu M."/>
            <person name="Lapidus A."/>
            <person name="Nolan M."/>
            <person name="Lucas S."/>
            <person name="Hammon N."/>
            <person name="Deshpande S."/>
            <person name="Cheng J.F."/>
            <person name="Tapia R."/>
            <person name="Goodwin L.A."/>
            <person name="Pitluck S."/>
            <person name="Liolios K."/>
            <person name="Pagani I."/>
            <person name="Ivanova N."/>
            <person name="Mavromatis K."/>
            <person name="Mikhailova N."/>
            <person name="Huntemann M."/>
            <person name="Pati A."/>
            <person name="Chen A."/>
            <person name="Palaniappan K."/>
            <person name="Land M."/>
            <person name="Hauser L."/>
            <person name="Brambilla E.M."/>
            <person name="Rohde M."/>
            <person name="Spring S."/>
            <person name="Gronow S."/>
            <person name="Goker M."/>
            <person name="Woyke T."/>
            <person name="Bristow J."/>
            <person name="Eisen J.A."/>
            <person name="Markowitz V."/>
            <person name="Hugenholtz P."/>
            <person name="Kyrpides N.C."/>
            <person name="Klenk H.P."/>
            <person name="Detter J.C."/>
        </authorList>
    </citation>
    <scope>NUCLEOTIDE SEQUENCE [LARGE SCALE GENOMIC DNA]</scope>
    <source>
        <strain evidence="6">ATCC BAA-1237 / DSM 17374 / SPN1</strain>
    </source>
</reference>
<dbReference type="HOGENOM" id="CLU_031506_4_3_12"/>
<organism evidence="5 6">
    <name type="scientific">Parasphaerochaeta coccoides (strain ATCC BAA-1237 / DSM 17374 / SPN1)</name>
    <name type="common">Sphaerochaeta coccoides</name>
    <dbReference type="NCBI Taxonomy" id="760011"/>
    <lineage>
        <taxon>Bacteria</taxon>
        <taxon>Pseudomonadati</taxon>
        <taxon>Spirochaetota</taxon>
        <taxon>Spirochaetia</taxon>
        <taxon>Spirochaetales</taxon>
        <taxon>Sphaerochaetaceae</taxon>
        <taxon>Parasphaerochaeta</taxon>
    </lineage>
</organism>
<evidence type="ECO:0000313" key="6">
    <source>
        <dbReference type="Proteomes" id="UP000007939"/>
    </source>
</evidence>
<feature type="binding site" evidence="4">
    <location>
        <position position="171"/>
    </location>
    <ligand>
        <name>a divalent metal cation</name>
        <dbReference type="ChEBI" id="CHEBI:60240"/>
        <label>2</label>
    </ligand>
</feature>
<dbReference type="RefSeq" id="WP_013739544.1">
    <property type="nucleotide sequence ID" value="NC_015436.1"/>
</dbReference>
<evidence type="ECO:0000256" key="3">
    <source>
        <dbReference type="ARBA" id="ARBA00022801"/>
    </source>
</evidence>
<dbReference type="EMBL" id="CP002659">
    <property type="protein sequence ID" value="AEC02148.1"/>
    <property type="molecule type" value="Genomic_DNA"/>
</dbReference>
<dbReference type="PROSITE" id="PS01091">
    <property type="entry name" value="TATD_3"/>
    <property type="match status" value="1"/>
</dbReference>
<gene>
    <name evidence="5" type="ordered locus">Spico_0924</name>
</gene>
<feature type="binding site" evidence="4">
    <location>
        <position position="22"/>
    </location>
    <ligand>
        <name>a divalent metal cation</name>
        <dbReference type="ChEBI" id="CHEBI:60240"/>
        <label>1</label>
    </ligand>
</feature>
<dbReference type="NCBIfam" id="TIGR00010">
    <property type="entry name" value="YchF/TatD family DNA exonuclease"/>
    <property type="match status" value="1"/>
</dbReference>
<proteinExistence type="inferred from homology"/>
<comment type="similarity">
    <text evidence="1">Belongs to the metallo-dependent hydrolases superfamily. TatD-type hydrolase family.</text>
</comment>
<evidence type="ECO:0000256" key="2">
    <source>
        <dbReference type="ARBA" id="ARBA00022723"/>
    </source>
</evidence>
<dbReference type="SUPFAM" id="SSF51556">
    <property type="entry name" value="Metallo-dependent hydrolases"/>
    <property type="match status" value="1"/>
</dbReference>
<dbReference type="GO" id="GO:0004536">
    <property type="term" value="F:DNA nuclease activity"/>
    <property type="evidence" value="ECO:0007669"/>
    <property type="project" value="InterPro"/>
</dbReference>
<dbReference type="PIRSF" id="PIRSF005902">
    <property type="entry name" value="DNase_TatD"/>
    <property type="match status" value="1"/>
</dbReference>
<evidence type="ECO:0000256" key="1">
    <source>
        <dbReference type="ARBA" id="ARBA00009275"/>
    </source>
</evidence>
<feature type="binding site" evidence="4">
    <location>
        <position position="20"/>
    </location>
    <ligand>
        <name>a divalent metal cation</name>
        <dbReference type="ChEBI" id="CHEBI:60240"/>
        <label>1</label>
    </ligand>
</feature>
<accession>F4GIL4</accession>
<dbReference type="eggNOG" id="COG0084">
    <property type="taxonomic scope" value="Bacteria"/>
</dbReference>
<dbReference type="InterPro" id="IPR015991">
    <property type="entry name" value="TatD/YcfH-like"/>
</dbReference>
<dbReference type="CDD" id="cd01310">
    <property type="entry name" value="TatD_DNAse"/>
    <property type="match status" value="1"/>
</dbReference>
<dbReference type="AlphaFoldDB" id="F4GIL4"/>
<dbReference type="GO" id="GO:0046872">
    <property type="term" value="F:metal ion binding"/>
    <property type="evidence" value="ECO:0007669"/>
    <property type="project" value="UniProtKB-KW"/>
</dbReference>
<dbReference type="GO" id="GO:0005829">
    <property type="term" value="C:cytosol"/>
    <property type="evidence" value="ECO:0007669"/>
    <property type="project" value="TreeGrafter"/>
</dbReference>
<dbReference type="Pfam" id="PF01026">
    <property type="entry name" value="TatD_DNase"/>
    <property type="match status" value="1"/>
</dbReference>
<dbReference type="OrthoDB" id="9810005at2"/>
<feature type="binding site" evidence="4">
    <location>
        <position position="111"/>
    </location>
    <ligand>
        <name>a divalent metal cation</name>
        <dbReference type="ChEBI" id="CHEBI:60240"/>
        <label>1</label>
    </ligand>
</feature>
<protein>
    <submittedName>
        <fullName evidence="5">Hydrolase, TatD family</fullName>
    </submittedName>
</protein>
<dbReference type="GO" id="GO:0016788">
    <property type="term" value="F:hydrolase activity, acting on ester bonds"/>
    <property type="evidence" value="ECO:0007669"/>
    <property type="project" value="InterPro"/>
</dbReference>
<evidence type="ECO:0000313" key="5">
    <source>
        <dbReference type="EMBL" id="AEC02148.1"/>
    </source>
</evidence>
<keyword evidence="3 5" id="KW-0378">Hydrolase</keyword>
<dbReference type="InterPro" id="IPR018228">
    <property type="entry name" value="DNase_TatD-rel_CS"/>
</dbReference>
<keyword evidence="2 4" id="KW-0479">Metal-binding</keyword>
<dbReference type="STRING" id="760011.Spico_0924"/>
<sequence length="271" mass="30176">MKDCIAPTTTGIPRGLTDSHFHILSMKQKGIDILSLLSAMQDTGFAGGMDIGTEYDDFSLRHEKASPFPWLRLSVGAGPWAVDSTIDIDYQMATLEDIIREHRNKIHALGEIGLDYHWNYGTPEKQKALFVRQLAMATRWNLPVVIHDRDAHDDIMSCLQEQCPAHGGIMHCFSGDVDMAMRALDMGFHISFACNISYKNNGFLREVARIVPMDRLLVETDSPYLAPLSERGKINTPLSVHHACRIVADVKDIPLEDVIAATAKNFTSLIG</sequence>
<feature type="binding site" evidence="4">
    <location>
        <position position="147"/>
    </location>
    <ligand>
        <name>a divalent metal cation</name>
        <dbReference type="ChEBI" id="CHEBI:60240"/>
        <label>2</label>
    </ligand>
</feature>
<dbReference type="KEGG" id="scc:Spico_0924"/>
<reference evidence="6" key="1">
    <citation type="submission" date="2011-04" db="EMBL/GenBank/DDBJ databases">
        <title>The complete genome of Spirochaeta coccoides DSM 17374.</title>
        <authorList>
            <person name="Lucas S."/>
            <person name="Copeland A."/>
            <person name="Lapidus A."/>
            <person name="Bruce D."/>
            <person name="Goodwin L."/>
            <person name="Pitluck S."/>
            <person name="Peters L."/>
            <person name="Kyrpides N."/>
            <person name="Mavromatis K."/>
            <person name="Pagani I."/>
            <person name="Ivanova N."/>
            <person name="Ovchinnikova G."/>
            <person name="Lu M."/>
            <person name="Detter J.C."/>
            <person name="Tapia R."/>
            <person name="Han C."/>
            <person name="Land M."/>
            <person name="Hauser L."/>
            <person name="Markowitz V."/>
            <person name="Cheng J.-F."/>
            <person name="Hugenholtz P."/>
            <person name="Woyke T."/>
            <person name="Wu D."/>
            <person name="Spring S."/>
            <person name="Schroeder M."/>
            <person name="Brambilla E."/>
            <person name="Klenk H.-P."/>
            <person name="Eisen J.A."/>
        </authorList>
    </citation>
    <scope>NUCLEOTIDE SEQUENCE [LARGE SCALE GENOMIC DNA]</scope>
    <source>
        <strain evidence="6">ATCC BAA-1237 / DSM 17374 / SPN1</strain>
    </source>
</reference>
<keyword evidence="6" id="KW-1185">Reference proteome</keyword>
<dbReference type="FunFam" id="3.20.20.140:FF:000005">
    <property type="entry name" value="TatD family hydrolase"/>
    <property type="match status" value="1"/>
</dbReference>
<dbReference type="Gene3D" id="3.20.20.140">
    <property type="entry name" value="Metal-dependent hydrolases"/>
    <property type="match status" value="1"/>
</dbReference>
<dbReference type="PANTHER" id="PTHR46124">
    <property type="entry name" value="D-AMINOACYL-TRNA DEACYLASE"/>
    <property type="match status" value="1"/>
</dbReference>
<dbReference type="InterPro" id="IPR032466">
    <property type="entry name" value="Metal_Hydrolase"/>
</dbReference>
<evidence type="ECO:0000256" key="4">
    <source>
        <dbReference type="PIRSR" id="PIRSR005902-1"/>
    </source>
</evidence>
<dbReference type="InterPro" id="IPR001130">
    <property type="entry name" value="TatD-like"/>
</dbReference>
<dbReference type="Proteomes" id="UP000007939">
    <property type="component" value="Chromosome"/>
</dbReference>
<feature type="binding site" evidence="4">
    <location>
        <position position="221"/>
    </location>
    <ligand>
        <name>a divalent metal cation</name>
        <dbReference type="ChEBI" id="CHEBI:60240"/>
        <label>1</label>
    </ligand>
</feature>
<dbReference type="PANTHER" id="PTHR46124:SF2">
    <property type="entry name" value="D-AMINOACYL-TRNA DEACYLASE"/>
    <property type="match status" value="1"/>
</dbReference>